<organism evidence="3 4">
    <name type="scientific">Molorchus minor</name>
    <dbReference type="NCBI Taxonomy" id="1323400"/>
    <lineage>
        <taxon>Eukaryota</taxon>
        <taxon>Metazoa</taxon>
        <taxon>Ecdysozoa</taxon>
        <taxon>Arthropoda</taxon>
        <taxon>Hexapoda</taxon>
        <taxon>Insecta</taxon>
        <taxon>Pterygota</taxon>
        <taxon>Neoptera</taxon>
        <taxon>Endopterygota</taxon>
        <taxon>Coleoptera</taxon>
        <taxon>Polyphaga</taxon>
        <taxon>Cucujiformia</taxon>
        <taxon>Chrysomeloidea</taxon>
        <taxon>Cerambycidae</taxon>
        <taxon>Lamiinae</taxon>
        <taxon>Monochamini</taxon>
        <taxon>Molorchus</taxon>
    </lineage>
</organism>
<dbReference type="PANTHER" id="PTHR11089:SF30">
    <property type="entry name" value="GUANINE NUCLEOTIDE-BINDING PROTEIN-LIKE 3 HOMOLOG"/>
    <property type="match status" value="1"/>
</dbReference>
<keyword evidence="4" id="KW-1185">Reference proteome</keyword>
<dbReference type="EMBL" id="JAPWTJ010000714">
    <property type="protein sequence ID" value="KAJ8976186.1"/>
    <property type="molecule type" value="Genomic_DNA"/>
</dbReference>
<keyword evidence="2" id="KW-0342">GTP-binding</keyword>
<evidence type="ECO:0000313" key="3">
    <source>
        <dbReference type="EMBL" id="KAJ8976186.1"/>
    </source>
</evidence>
<keyword evidence="1" id="KW-0547">Nucleotide-binding</keyword>
<evidence type="ECO:0000256" key="2">
    <source>
        <dbReference type="ARBA" id="ARBA00023134"/>
    </source>
</evidence>
<reference evidence="3" key="1">
    <citation type="journal article" date="2023" name="Insect Mol. Biol.">
        <title>Genome sequencing provides insights into the evolution of gene families encoding plant cell wall-degrading enzymes in longhorned beetles.</title>
        <authorList>
            <person name="Shin N.R."/>
            <person name="Okamura Y."/>
            <person name="Kirsch R."/>
            <person name="Pauchet Y."/>
        </authorList>
    </citation>
    <scope>NUCLEOTIDE SEQUENCE</scope>
    <source>
        <strain evidence="3">MMC_N1</strain>
    </source>
</reference>
<proteinExistence type="predicted"/>
<name>A0ABQ9JDA7_9CUCU</name>
<accession>A0ABQ9JDA7</accession>
<evidence type="ECO:0000313" key="4">
    <source>
        <dbReference type="Proteomes" id="UP001162164"/>
    </source>
</evidence>
<gene>
    <name evidence="3" type="ORF">NQ317_002235</name>
</gene>
<dbReference type="Proteomes" id="UP001162164">
    <property type="component" value="Unassembled WGS sequence"/>
</dbReference>
<dbReference type="PANTHER" id="PTHR11089">
    <property type="entry name" value="GTP-BINDING PROTEIN-RELATED"/>
    <property type="match status" value="1"/>
</dbReference>
<protein>
    <submittedName>
        <fullName evidence="3">Uncharacterized protein</fullName>
    </submittedName>
</protein>
<comment type="caution">
    <text evidence="3">The sequence shown here is derived from an EMBL/GenBank/DDBJ whole genome shotgun (WGS) entry which is preliminary data.</text>
</comment>
<sequence length="240" mass="27717">MNNNAKQFNWIQNKVIRFTWYSIYSGNDSRASLQNAIRISALQDPITPANVILQRISKPQMMEMYDVTDYKSPDHVIFRGYNIINSLPLPRYIRSWLLAHLCGFRCAFQGYSAFCGQVPYGFVLPFRASGLWDMRLVSRIELSCQPHTFHRVHNITGIGEEFYTLRAIRTGRFKKGGIPDCIAAARSLLEDWNKLRITCNLNYPNHIKEGTMWKKKYHTLPPEENVSDVHISSSIVSEVL</sequence>
<dbReference type="InterPro" id="IPR050755">
    <property type="entry name" value="TRAFAC_YlqF/YawG_RiboMat"/>
</dbReference>
<evidence type="ECO:0000256" key="1">
    <source>
        <dbReference type="ARBA" id="ARBA00022741"/>
    </source>
</evidence>